<evidence type="ECO:0000256" key="2">
    <source>
        <dbReference type="ARBA" id="ARBA00004141"/>
    </source>
</evidence>
<evidence type="ECO:0000256" key="9">
    <source>
        <dbReference type="SAM" id="Phobius"/>
    </source>
</evidence>
<feature type="transmembrane region" description="Helical" evidence="9">
    <location>
        <begin position="25"/>
        <end position="49"/>
    </location>
</feature>
<dbReference type="GO" id="GO:0004984">
    <property type="term" value="F:olfactory receptor activity"/>
    <property type="evidence" value="ECO:0007669"/>
    <property type="project" value="InterPro"/>
</dbReference>
<name>A0A8C2RC13_CAPHI</name>
<feature type="transmembrane region" description="Helical" evidence="9">
    <location>
        <begin position="274"/>
        <end position="291"/>
    </location>
</feature>
<dbReference type="GO" id="GO:0016020">
    <property type="term" value="C:membrane"/>
    <property type="evidence" value="ECO:0007669"/>
    <property type="project" value="UniProtKB-SubCell"/>
</dbReference>
<dbReference type="Pfam" id="PF13853">
    <property type="entry name" value="7tm_4"/>
    <property type="match status" value="1"/>
</dbReference>
<evidence type="ECO:0000256" key="4">
    <source>
        <dbReference type="ARBA" id="ARBA00022989"/>
    </source>
</evidence>
<feature type="domain" description="G-protein coupled receptors family 1 profile" evidence="10">
    <location>
        <begin position="41"/>
        <end position="289"/>
    </location>
</feature>
<organism evidence="11">
    <name type="scientific">Capra hircus</name>
    <name type="common">Goat</name>
    <dbReference type="NCBI Taxonomy" id="9925"/>
    <lineage>
        <taxon>Eukaryota</taxon>
        <taxon>Metazoa</taxon>
        <taxon>Chordata</taxon>
        <taxon>Craniata</taxon>
        <taxon>Vertebrata</taxon>
        <taxon>Euteleostomi</taxon>
        <taxon>Mammalia</taxon>
        <taxon>Eutheria</taxon>
        <taxon>Laurasiatheria</taxon>
        <taxon>Artiodactyla</taxon>
        <taxon>Ruminantia</taxon>
        <taxon>Pecora</taxon>
        <taxon>Bovidae</taxon>
        <taxon>Caprinae</taxon>
        <taxon>Capra</taxon>
    </lineage>
</organism>
<dbReference type="Ensembl" id="ENSCHIT00010037207.1">
    <property type="protein sequence ID" value="ENSCHIP00010026369.1"/>
    <property type="gene ID" value="ENSCHIG00010019548.1"/>
</dbReference>
<dbReference type="PANTHER" id="PTHR48018">
    <property type="entry name" value="OLFACTORY RECEPTOR"/>
    <property type="match status" value="1"/>
</dbReference>
<accession>A0A8C2RC13</accession>
<proteinExistence type="predicted"/>
<evidence type="ECO:0000256" key="6">
    <source>
        <dbReference type="ARBA" id="ARBA00023136"/>
    </source>
</evidence>
<evidence type="ECO:0000259" key="10">
    <source>
        <dbReference type="PROSITE" id="PS50262"/>
    </source>
</evidence>
<feature type="transmembrane region" description="Helical" evidence="9">
    <location>
        <begin position="197"/>
        <end position="222"/>
    </location>
</feature>
<dbReference type="AlphaFoldDB" id="A0A8C2RC13"/>
<dbReference type="PRINTS" id="PR00245">
    <property type="entry name" value="OLFACTORYR"/>
</dbReference>
<evidence type="ECO:0000256" key="5">
    <source>
        <dbReference type="ARBA" id="ARBA00023040"/>
    </source>
</evidence>
<dbReference type="InterPro" id="IPR000725">
    <property type="entry name" value="Olfact_rcpt"/>
</dbReference>
<keyword evidence="7" id="KW-0675">Receptor</keyword>
<feature type="transmembrane region" description="Helical" evidence="9">
    <location>
        <begin position="90"/>
        <end position="109"/>
    </location>
</feature>
<dbReference type="InterPro" id="IPR000276">
    <property type="entry name" value="GPCR_Rhodpsn"/>
</dbReference>
<comment type="subcellular location">
    <subcellularLocation>
        <location evidence="2">Membrane</location>
        <topology evidence="2">Multi-pass membrane protein</topology>
    </subcellularLocation>
</comment>
<dbReference type="InterPro" id="IPR017452">
    <property type="entry name" value="GPCR_Rhodpsn_7TM"/>
</dbReference>
<dbReference type="FunFam" id="1.20.1070.10:FF:000003">
    <property type="entry name" value="Olfactory receptor"/>
    <property type="match status" value="1"/>
</dbReference>
<dbReference type="PROSITE" id="PS50262">
    <property type="entry name" value="G_PROTEIN_RECEP_F1_2"/>
    <property type="match status" value="1"/>
</dbReference>
<dbReference type="GO" id="GO:0004930">
    <property type="term" value="F:G protein-coupled receptor activity"/>
    <property type="evidence" value="ECO:0007669"/>
    <property type="project" value="UniProtKB-KW"/>
</dbReference>
<keyword evidence="6 9" id="KW-0472">Membrane</keyword>
<keyword evidence="3 9" id="KW-0812">Transmembrane</keyword>
<protein>
    <recommendedName>
        <fullName evidence="10">G-protein coupled receptors family 1 profile domain-containing protein</fullName>
    </recommendedName>
</protein>
<reference evidence="11" key="2">
    <citation type="submission" date="2025-08" db="UniProtKB">
        <authorList>
            <consortium name="Ensembl"/>
        </authorList>
    </citation>
    <scope>IDENTIFICATION</scope>
</reference>
<evidence type="ECO:0000256" key="7">
    <source>
        <dbReference type="ARBA" id="ARBA00023170"/>
    </source>
</evidence>
<evidence type="ECO:0000313" key="11">
    <source>
        <dbReference type="Ensembl" id="ENSCHIP00010026369.1"/>
    </source>
</evidence>
<evidence type="ECO:0000256" key="3">
    <source>
        <dbReference type="ARBA" id="ARBA00022692"/>
    </source>
</evidence>
<keyword evidence="5" id="KW-0297">G-protein coupled receptor</keyword>
<comment type="function">
    <text evidence="1">Putative odorant or sperm cell receptor.</text>
</comment>
<evidence type="ECO:0000256" key="8">
    <source>
        <dbReference type="ARBA" id="ARBA00023224"/>
    </source>
</evidence>
<keyword evidence="4 9" id="KW-1133">Transmembrane helix</keyword>
<evidence type="ECO:0000256" key="1">
    <source>
        <dbReference type="ARBA" id="ARBA00003929"/>
    </source>
</evidence>
<dbReference type="PRINTS" id="PR00237">
    <property type="entry name" value="GPCRRHODOPSN"/>
</dbReference>
<keyword evidence="8" id="KW-0807">Transducer</keyword>
<feature type="transmembrane region" description="Helical" evidence="9">
    <location>
        <begin position="129"/>
        <end position="150"/>
    </location>
</feature>
<dbReference type="Gene3D" id="1.20.1070.10">
    <property type="entry name" value="Rhodopsin 7-helix transmembrane proteins"/>
    <property type="match status" value="1"/>
</dbReference>
<sequence length="308" mass="34536">MDTGNCSSLTEFIFWGITDDTKTKVILFTMFLVVYLINLLANLGMITLITKDPQLHTSMYCLSHLSFCDFCYSTAIVPKMLVDQFSKNKSISFSGCALQFFVFGISINSESLLLAVMAYDWYKAVSSPLLYVVSMSSGVCSLLVAGVYLVGMADALIHMTLAFHLCFCGSNQISHFFCDLAPLFLLSCSDIQVNELVLFTAFGFIELSTISGVLVSYCYIILSVLKIHSAKRGFKAFSTCISHLTSVAIFQGTMLFMYFRPSSSYSLDEDKMTSLFYTLVIPMLNPLIYSLRNKDVKQTLKKLKDKWF</sequence>
<feature type="transmembrane region" description="Helical" evidence="9">
    <location>
        <begin position="234"/>
        <end position="259"/>
    </location>
</feature>
<reference evidence="11" key="1">
    <citation type="submission" date="2019-03" db="EMBL/GenBank/DDBJ databases">
        <title>Genome sequencing and reference-guided assembly of Black Bengal Goat (Capra hircus).</title>
        <authorList>
            <person name="Siddiki A.Z."/>
            <person name="Baten A."/>
            <person name="Billah M."/>
            <person name="Alam M.A.U."/>
            <person name="Shawrob K.S.M."/>
            <person name="Saha S."/>
            <person name="Chowdhury M."/>
            <person name="Rahman A.H."/>
            <person name="Stear M."/>
            <person name="Miah G."/>
            <person name="Das G.B."/>
            <person name="Hossain M.M."/>
            <person name="Kumkum M."/>
            <person name="Islam M.S."/>
            <person name="Mollah A.M."/>
            <person name="Ahsan A."/>
            <person name="Tusar F."/>
            <person name="Khan M.K.I."/>
        </authorList>
    </citation>
    <scope>NUCLEOTIDE SEQUENCE [LARGE SCALE GENOMIC DNA]</scope>
</reference>
<dbReference type="SUPFAM" id="SSF81321">
    <property type="entry name" value="Family A G protein-coupled receptor-like"/>
    <property type="match status" value="1"/>
</dbReference>